<proteinExistence type="predicted"/>
<keyword evidence="2" id="KW-1185">Reference proteome</keyword>
<name>A0A4Y9Z9Z7_9AGAM</name>
<sequence length="411" mass="46014">MYFDALYELFSLKKHAMLPSSLPPHIYHTKLTPLKTFTQEVHDWYSDPNFDRDLDNDDLTVRAAFLCKKFTGLQHELVALVFTTKDDMRGDTLCVFERLPDTTEKSPFSMVPAAATALLAKNKFSSWDVVANDRFWCHGDNDWEGSVSSLGRRVVKALKDNLNVQDSPDYGIVACVDLSATHISLFTVAAILETASIHESCSNILRTNCAWFAAVCMCLLQTLPGAVEVRDCLHSTLKAGVFIGTQWSAFYSTWPKSTILPLHDQNVIPADELSDEDTLSFDQDTHGSADPLPHALAPKVTNNLCQVPSMLQCYAFRNTNPRSIQATYDEVRERRRASVSCDKEVSHLVVMRAGHQTPCSLVALCQARAPEVGGHIGAIARERDTWMTKYFELERQVEMASDGMRLRGMQT</sequence>
<dbReference type="AlphaFoldDB" id="A0A4Y9Z9Z7"/>
<gene>
    <name evidence="1" type="ORF">EVG20_g2162</name>
</gene>
<dbReference type="Proteomes" id="UP000298327">
    <property type="component" value="Unassembled WGS sequence"/>
</dbReference>
<evidence type="ECO:0000313" key="2">
    <source>
        <dbReference type="Proteomes" id="UP000298327"/>
    </source>
</evidence>
<dbReference type="EMBL" id="SEOQ01000080">
    <property type="protein sequence ID" value="TFY70837.1"/>
    <property type="molecule type" value="Genomic_DNA"/>
</dbReference>
<comment type="caution">
    <text evidence="1">The sequence shown here is derived from an EMBL/GenBank/DDBJ whole genome shotgun (WGS) entry which is preliminary data.</text>
</comment>
<organism evidence="1 2">
    <name type="scientific">Dentipellis fragilis</name>
    <dbReference type="NCBI Taxonomy" id="205917"/>
    <lineage>
        <taxon>Eukaryota</taxon>
        <taxon>Fungi</taxon>
        <taxon>Dikarya</taxon>
        <taxon>Basidiomycota</taxon>
        <taxon>Agaricomycotina</taxon>
        <taxon>Agaricomycetes</taxon>
        <taxon>Russulales</taxon>
        <taxon>Hericiaceae</taxon>
        <taxon>Dentipellis</taxon>
    </lineage>
</organism>
<evidence type="ECO:0000313" key="1">
    <source>
        <dbReference type="EMBL" id="TFY70837.1"/>
    </source>
</evidence>
<reference evidence="1 2" key="1">
    <citation type="submission" date="2019-02" db="EMBL/GenBank/DDBJ databases">
        <title>Genome sequencing of the rare red list fungi Dentipellis fragilis.</title>
        <authorList>
            <person name="Buettner E."/>
            <person name="Kellner H."/>
        </authorList>
    </citation>
    <scope>NUCLEOTIDE SEQUENCE [LARGE SCALE GENOMIC DNA]</scope>
    <source>
        <strain evidence="1 2">DSM 105465</strain>
    </source>
</reference>
<accession>A0A4Y9Z9Z7</accession>
<dbReference type="OrthoDB" id="10355345at2759"/>
<protein>
    <submittedName>
        <fullName evidence="1">Uncharacterized protein</fullName>
    </submittedName>
</protein>